<sequence>MQAHKMNPNQSDFWLELFNQYSQQGIAAALAFVMAWLRSRYNGNRFYRTLVDSAMCALLGWFARDLLSLIGADPKYAYLGSVAIGYLGTEYFGGLLKNIVGSKTGVSNENESSR</sequence>
<name>A0A068Z6E8_9GAMM</name>
<protein>
    <submittedName>
        <fullName evidence="2">Phage holin, lambda family</fullName>
    </submittedName>
</protein>
<dbReference type="Proteomes" id="UP000042738">
    <property type="component" value="Chromosome"/>
</dbReference>
<gene>
    <name evidence="2" type="ORF">SYMBAF_09955</name>
</gene>
<evidence type="ECO:0000256" key="1">
    <source>
        <dbReference type="SAM" id="Phobius"/>
    </source>
</evidence>
<evidence type="ECO:0000313" key="2">
    <source>
        <dbReference type="EMBL" id="QLH63194.1"/>
    </source>
</evidence>
<proteinExistence type="predicted"/>
<keyword evidence="1" id="KW-0472">Membrane</keyword>
<keyword evidence="1" id="KW-1133">Transmembrane helix</keyword>
<dbReference type="NCBIfam" id="TIGR01594">
    <property type="entry name" value="holin_lambda"/>
    <property type="match status" value="1"/>
</dbReference>
<accession>A0A068Z6E8</accession>
<dbReference type="STRING" id="138074.SYMBAF_30161"/>
<evidence type="ECO:0000313" key="3">
    <source>
        <dbReference type="Proteomes" id="UP000042738"/>
    </source>
</evidence>
<dbReference type="Pfam" id="PF05106">
    <property type="entry name" value="Phage_holin_3_1"/>
    <property type="match status" value="1"/>
</dbReference>
<reference evidence="2 3" key="1">
    <citation type="journal article" date="2014" name="Genome Announc.">
        <title>Whole-Genome Sequence of Serratia symbiotica Strain CWBI-2.3T, a Free-Living Symbiont of the Black Bean Aphid Aphis fabae.</title>
        <authorList>
            <person name="Foray V."/>
            <person name="Grigorescu A.S."/>
            <person name="Sabri A."/>
            <person name="Haubruge E."/>
            <person name="Lognay G."/>
            <person name="Francis F."/>
            <person name="Fauconnier M.L."/>
            <person name="Hance T."/>
            <person name="Thonart P."/>
        </authorList>
    </citation>
    <scope>NUCLEOTIDE SEQUENCE [LARGE SCALE GENOMIC DNA]</scope>
    <source>
        <strain evidence="2">CWBI-2.3</strain>
    </source>
</reference>
<dbReference type="InterPro" id="IPR006481">
    <property type="entry name" value="Phage_lambda_GpS_holin"/>
</dbReference>
<organism evidence="2 3">
    <name type="scientific">Serratia symbiotica</name>
    <dbReference type="NCBI Taxonomy" id="138074"/>
    <lineage>
        <taxon>Bacteria</taxon>
        <taxon>Pseudomonadati</taxon>
        <taxon>Pseudomonadota</taxon>
        <taxon>Gammaproteobacteria</taxon>
        <taxon>Enterobacterales</taxon>
        <taxon>Yersiniaceae</taxon>
        <taxon>Serratia</taxon>
    </lineage>
</organism>
<keyword evidence="1" id="KW-0812">Transmembrane</keyword>
<dbReference type="AlphaFoldDB" id="A0A068Z6E8"/>
<dbReference type="EMBL" id="CP050855">
    <property type="protein sequence ID" value="QLH63194.1"/>
    <property type="molecule type" value="Genomic_DNA"/>
</dbReference>
<feature type="transmembrane region" description="Helical" evidence="1">
    <location>
        <begin position="20"/>
        <end position="37"/>
    </location>
</feature>